<organism evidence="3 4">
    <name type="scientific">Sanguibacter inulinus</name>
    <dbReference type="NCBI Taxonomy" id="60922"/>
    <lineage>
        <taxon>Bacteria</taxon>
        <taxon>Bacillati</taxon>
        <taxon>Actinomycetota</taxon>
        <taxon>Actinomycetes</taxon>
        <taxon>Micrococcales</taxon>
        <taxon>Sanguibacteraceae</taxon>
        <taxon>Sanguibacter</taxon>
    </lineage>
</organism>
<feature type="domain" description="Transcription regulator PadR N-terminal" evidence="2">
    <location>
        <begin position="20"/>
        <end position="90"/>
    </location>
</feature>
<dbReference type="Proteomes" id="UP000561011">
    <property type="component" value="Unassembled WGS sequence"/>
</dbReference>
<evidence type="ECO:0000256" key="1">
    <source>
        <dbReference type="SAM" id="MobiDB-lite"/>
    </source>
</evidence>
<dbReference type="PANTHER" id="PTHR33169">
    <property type="entry name" value="PADR-FAMILY TRANSCRIPTIONAL REGULATOR"/>
    <property type="match status" value="1"/>
</dbReference>
<dbReference type="Gene3D" id="1.10.10.10">
    <property type="entry name" value="Winged helix-like DNA-binding domain superfamily/Winged helix DNA-binding domain"/>
    <property type="match status" value="1"/>
</dbReference>
<evidence type="ECO:0000313" key="4">
    <source>
        <dbReference type="Proteomes" id="UP000561011"/>
    </source>
</evidence>
<keyword evidence="4" id="KW-1185">Reference proteome</keyword>
<evidence type="ECO:0000313" key="3">
    <source>
        <dbReference type="EMBL" id="NYS92876.1"/>
    </source>
</evidence>
<protein>
    <submittedName>
        <fullName evidence="3">Helix-turn-helix transcriptional regulator</fullName>
    </submittedName>
</protein>
<dbReference type="EMBL" id="JACBYE010000007">
    <property type="protein sequence ID" value="NYS92876.1"/>
    <property type="molecule type" value="Genomic_DNA"/>
</dbReference>
<dbReference type="RefSeq" id="WP_179912653.1">
    <property type="nucleotide sequence ID" value="NZ_JACBYE010000007.1"/>
</dbReference>
<dbReference type="PANTHER" id="PTHR33169:SF14">
    <property type="entry name" value="TRANSCRIPTIONAL REGULATOR RV3488"/>
    <property type="match status" value="1"/>
</dbReference>
<dbReference type="InterPro" id="IPR005149">
    <property type="entry name" value="Tscrpt_reg_PadR_N"/>
</dbReference>
<sequence>MDDIDLTGEWLRGLLGTCALAALSRGSAHGYAVVQQLQAAGLGPIKGGALYPVLNRLERDGAVTAQWREGEGGPGRKVFTLTDAGRQHLASLRGAWAPFAETVGLLLEEPEAPGAPGTASAPTPRSAAAVAPAPTSAATVVPSPTTTTSGDRS</sequence>
<evidence type="ECO:0000259" key="2">
    <source>
        <dbReference type="Pfam" id="PF03551"/>
    </source>
</evidence>
<dbReference type="InterPro" id="IPR036388">
    <property type="entry name" value="WH-like_DNA-bd_sf"/>
</dbReference>
<dbReference type="InterPro" id="IPR052509">
    <property type="entry name" value="Metal_resp_DNA-bind_regulator"/>
</dbReference>
<reference evidence="3 4" key="1">
    <citation type="submission" date="2020-07" db="EMBL/GenBank/DDBJ databases">
        <title>MOT database genomes.</title>
        <authorList>
            <person name="Joseph S."/>
            <person name="Aduse-Opoku J."/>
            <person name="Hashim A."/>
            <person name="Wade W."/>
            <person name="Curtis M."/>
        </authorList>
    </citation>
    <scope>NUCLEOTIDE SEQUENCE [LARGE SCALE GENOMIC DNA]</scope>
    <source>
        <strain evidence="3 4">DSM 100099</strain>
    </source>
</reference>
<proteinExistence type="predicted"/>
<feature type="compositionally biased region" description="Low complexity" evidence="1">
    <location>
        <begin position="112"/>
        <end position="153"/>
    </location>
</feature>
<name>A0A853EQN2_9MICO</name>
<dbReference type="AlphaFoldDB" id="A0A853EQN2"/>
<dbReference type="InterPro" id="IPR036390">
    <property type="entry name" value="WH_DNA-bd_sf"/>
</dbReference>
<dbReference type="SUPFAM" id="SSF46785">
    <property type="entry name" value="Winged helix' DNA-binding domain"/>
    <property type="match status" value="1"/>
</dbReference>
<dbReference type="Pfam" id="PF03551">
    <property type="entry name" value="PadR"/>
    <property type="match status" value="1"/>
</dbReference>
<comment type="caution">
    <text evidence="3">The sequence shown here is derived from an EMBL/GenBank/DDBJ whole genome shotgun (WGS) entry which is preliminary data.</text>
</comment>
<gene>
    <name evidence="3" type="ORF">HZZ10_04950</name>
</gene>
<accession>A0A853EQN2</accession>
<feature type="region of interest" description="Disordered" evidence="1">
    <location>
        <begin position="109"/>
        <end position="153"/>
    </location>
</feature>